<keyword evidence="1" id="KW-1133">Transmembrane helix</keyword>
<dbReference type="EMBL" id="CP064954">
    <property type="protein sequence ID" value="QPK79385.1"/>
    <property type="molecule type" value="Genomic_DNA"/>
</dbReference>
<reference evidence="2 3" key="1">
    <citation type="submission" date="2020-11" db="EMBL/GenBank/DDBJ databases">
        <title>Corynebacterium sp. ZJ-599.</title>
        <authorList>
            <person name="Zhou J."/>
        </authorList>
    </citation>
    <scope>NUCLEOTIDE SEQUENCE [LARGE SCALE GENOMIC DNA]</scope>
    <source>
        <strain evidence="2 3">ZJ-599</strain>
    </source>
</reference>
<keyword evidence="1" id="KW-0472">Membrane</keyword>
<dbReference type="Pfam" id="PF11209">
    <property type="entry name" value="LmeA"/>
    <property type="match status" value="1"/>
</dbReference>
<dbReference type="InterPro" id="IPR021373">
    <property type="entry name" value="DUF2993"/>
</dbReference>
<gene>
    <name evidence="2" type="ORF">G7Y31_01290</name>
</gene>
<feature type="transmembrane region" description="Helical" evidence="1">
    <location>
        <begin position="12"/>
        <end position="37"/>
    </location>
</feature>
<name>A0A7T0KEM8_9CORY</name>
<dbReference type="RefSeq" id="WP_165011057.1">
    <property type="nucleotide sequence ID" value="NZ_CP064954.1"/>
</dbReference>
<sequence>MAAKKSAASTAWKYIVGILVALMVLVLIAELGLRWFLSSQITKEQEDAEVSFGSAPLTLGMLRGEIGAVDMEIPSTLAVDTKAKTITGQPATQVHLEGLSMGEDPVARELHTVTTLPQDFLLVTIQQQIAQQSGYDVLGDLVLTGLEALPDQDALEVEFGGGLFTLTVQPQARDGHMDFVATNSRLLAWDLPQQVSDAITEALSSGTQDQLQGTGLRVDALQVVDGGLRLEASGNNVALTQVGNIGAEQAQLAG</sequence>
<dbReference type="KEGG" id="cliz:G7Y31_01290"/>
<organism evidence="2 3">
    <name type="scientific">Corynebacterium lizhenjunii</name>
    <dbReference type="NCBI Taxonomy" id="2709394"/>
    <lineage>
        <taxon>Bacteria</taxon>
        <taxon>Bacillati</taxon>
        <taxon>Actinomycetota</taxon>
        <taxon>Actinomycetes</taxon>
        <taxon>Mycobacteriales</taxon>
        <taxon>Corynebacteriaceae</taxon>
        <taxon>Corynebacterium</taxon>
    </lineage>
</organism>
<keyword evidence="3" id="KW-1185">Reference proteome</keyword>
<dbReference type="Proteomes" id="UP000594681">
    <property type="component" value="Chromosome"/>
</dbReference>
<evidence type="ECO:0000313" key="2">
    <source>
        <dbReference type="EMBL" id="QPK79385.1"/>
    </source>
</evidence>
<keyword evidence="1" id="KW-0812">Transmembrane</keyword>
<accession>A0A7T0KEM8</accession>
<dbReference type="AlphaFoldDB" id="A0A7T0KEM8"/>
<protein>
    <submittedName>
        <fullName evidence="2">DUF2993 domain-containing protein</fullName>
    </submittedName>
</protein>
<proteinExistence type="predicted"/>
<evidence type="ECO:0000256" key="1">
    <source>
        <dbReference type="SAM" id="Phobius"/>
    </source>
</evidence>
<evidence type="ECO:0000313" key="3">
    <source>
        <dbReference type="Proteomes" id="UP000594681"/>
    </source>
</evidence>